<gene>
    <name evidence="4" type="ORF">C0Q70_12495</name>
</gene>
<keyword evidence="1" id="KW-0880">Kelch repeat</keyword>
<dbReference type="AlphaFoldDB" id="A0A2T7P1P2"/>
<dbReference type="InterPro" id="IPR011705">
    <property type="entry name" value="BACK"/>
</dbReference>
<dbReference type="PROSITE" id="PS50097">
    <property type="entry name" value="BTB"/>
    <property type="match status" value="1"/>
</dbReference>
<dbReference type="Gene3D" id="3.30.710.10">
    <property type="entry name" value="Potassium Channel Kv1.1, Chain A"/>
    <property type="match status" value="1"/>
</dbReference>
<evidence type="ECO:0000313" key="5">
    <source>
        <dbReference type="Proteomes" id="UP000245119"/>
    </source>
</evidence>
<comment type="caution">
    <text evidence="4">The sequence shown here is derived from an EMBL/GenBank/DDBJ whole genome shotgun (WGS) entry which is preliminary data.</text>
</comment>
<dbReference type="Pfam" id="PF00651">
    <property type="entry name" value="BTB"/>
    <property type="match status" value="1"/>
</dbReference>
<evidence type="ECO:0000256" key="1">
    <source>
        <dbReference type="ARBA" id="ARBA00022441"/>
    </source>
</evidence>
<organism evidence="4 5">
    <name type="scientific">Pomacea canaliculata</name>
    <name type="common">Golden apple snail</name>
    <dbReference type="NCBI Taxonomy" id="400727"/>
    <lineage>
        <taxon>Eukaryota</taxon>
        <taxon>Metazoa</taxon>
        <taxon>Spiralia</taxon>
        <taxon>Lophotrochozoa</taxon>
        <taxon>Mollusca</taxon>
        <taxon>Gastropoda</taxon>
        <taxon>Caenogastropoda</taxon>
        <taxon>Architaenioglossa</taxon>
        <taxon>Ampullarioidea</taxon>
        <taxon>Ampullariidae</taxon>
        <taxon>Pomacea</taxon>
    </lineage>
</organism>
<dbReference type="Proteomes" id="UP000245119">
    <property type="component" value="Linkage Group LG7"/>
</dbReference>
<dbReference type="EMBL" id="PZQS01000007">
    <property type="protein sequence ID" value="PVD27339.1"/>
    <property type="molecule type" value="Genomic_DNA"/>
</dbReference>
<evidence type="ECO:0000256" key="2">
    <source>
        <dbReference type="ARBA" id="ARBA00022737"/>
    </source>
</evidence>
<dbReference type="CDD" id="cd18186">
    <property type="entry name" value="BTB_POZ_ZBTB_KLHL-like"/>
    <property type="match status" value="1"/>
</dbReference>
<dbReference type="STRING" id="400727.A0A2T7P1P2"/>
<name>A0A2T7P1P2_POMCA</name>
<dbReference type="SMART" id="SM00225">
    <property type="entry name" value="BTB"/>
    <property type="match status" value="1"/>
</dbReference>
<dbReference type="Pfam" id="PF07707">
    <property type="entry name" value="BACK"/>
    <property type="match status" value="1"/>
</dbReference>
<reference evidence="4 5" key="1">
    <citation type="submission" date="2018-04" db="EMBL/GenBank/DDBJ databases">
        <title>The genome of golden apple snail Pomacea canaliculata provides insight into stress tolerance and invasive adaptation.</title>
        <authorList>
            <person name="Liu C."/>
            <person name="Liu B."/>
            <person name="Ren Y."/>
            <person name="Zhang Y."/>
            <person name="Wang H."/>
            <person name="Li S."/>
            <person name="Jiang F."/>
            <person name="Yin L."/>
            <person name="Zhang G."/>
            <person name="Qian W."/>
            <person name="Fan W."/>
        </authorList>
    </citation>
    <scope>NUCLEOTIDE SEQUENCE [LARGE SCALE GENOMIC DNA]</scope>
    <source>
        <strain evidence="4">SZHN2017</strain>
        <tissue evidence="4">Muscle</tissue>
    </source>
</reference>
<evidence type="ECO:0000313" key="4">
    <source>
        <dbReference type="EMBL" id="PVD27339.1"/>
    </source>
</evidence>
<dbReference type="InterPro" id="IPR015915">
    <property type="entry name" value="Kelch-typ_b-propeller"/>
</dbReference>
<dbReference type="Gene3D" id="1.25.40.420">
    <property type="match status" value="1"/>
</dbReference>
<feature type="domain" description="BTB" evidence="3">
    <location>
        <begin position="28"/>
        <end position="97"/>
    </location>
</feature>
<keyword evidence="2" id="KW-0677">Repeat</keyword>
<dbReference type="PIRSF" id="PIRSF037037">
    <property type="entry name" value="Kelch-like_protein_gigaxonin"/>
    <property type="match status" value="1"/>
</dbReference>
<dbReference type="CDD" id="cd14733">
    <property type="entry name" value="BACK"/>
    <property type="match status" value="1"/>
</dbReference>
<dbReference type="OrthoDB" id="3444203at2759"/>
<dbReference type="SMART" id="SM00875">
    <property type="entry name" value="BACK"/>
    <property type="match status" value="1"/>
</dbReference>
<protein>
    <recommendedName>
        <fullName evidence="3">BTB domain-containing protein</fullName>
    </recommendedName>
</protein>
<dbReference type="InterPro" id="IPR000210">
    <property type="entry name" value="BTB/POZ_dom"/>
</dbReference>
<dbReference type="SUPFAM" id="SSF117281">
    <property type="entry name" value="Kelch motif"/>
    <property type="match status" value="1"/>
</dbReference>
<evidence type="ECO:0000259" key="3">
    <source>
        <dbReference type="PROSITE" id="PS50097"/>
    </source>
</evidence>
<sequence length="595" mass="66420">MAAGSFEDKAFANICRGLGQLLAEGNFCDVCIIVGEKQFSCHRVVLASVSTFFKTSLMKASREGSSSVIDITHDDVSPESFEILMNILYIGTDVVNKENGKDILRMCVYLQVKFLEDHCVDFLCKNLQVEICLETWQFAQKYDLETLAQACYKMAAEQIKLILQQDELLTLPKSMLQVLLSLQTQLSADDICKTILRWVEAKQEARSIHLAEFLPFVCFTSLSSQYLCELVSYLNHPFREVLFDKINNALTYNMKGVQNNDALVRRKALAQQSLPLWTNEIQYRVVMFGGYEVPENAMKSVFVLYPGDNFSTRFSLSPLPEDNGLDFASCALNNQVYVSGGSQLPTFFAVYKPGDNEWEMLPSLPGEGRERHVMAAMSSNVFVLGGLEKIPKSKKGKKVVSSSILKYCIKSKEWSVFGQLPVGVEEAAAAVLGHRIYLFGGNDTKGVNTDVVQCVDTLSGCTYQAGKLPSPACGARALSNGGHIYVATPAGDILRMWERFTVAEEREKSQKDEPTVRFKEVSKFTGRRHFGACLYPGEIILCGGQNEERQLMNSVERKRVTYDSITTTQNILMMGAAKFDLHVLNIPLAYLTTRA</sequence>
<accession>A0A2T7P1P2</accession>
<dbReference type="InterPro" id="IPR011333">
    <property type="entry name" value="SKP1/BTB/POZ_sf"/>
</dbReference>
<proteinExistence type="predicted"/>
<dbReference type="InterPro" id="IPR017096">
    <property type="entry name" value="BTB-kelch_protein"/>
</dbReference>
<dbReference type="SUPFAM" id="SSF54695">
    <property type="entry name" value="POZ domain"/>
    <property type="match status" value="1"/>
</dbReference>
<dbReference type="PANTHER" id="PTHR45632">
    <property type="entry name" value="LD33804P"/>
    <property type="match status" value="1"/>
</dbReference>
<keyword evidence="5" id="KW-1185">Reference proteome</keyword>
<dbReference type="Gene3D" id="2.120.10.80">
    <property type="entry name" value="Kelch-type beta propeller"/>
    <property type="match status" value="2"/>
</dbReference>
<dbReference type="PANTHER" id="PTHR45632:SF3">
    <property type="entry name" value="KELCH-LIKE PROTEIN 32"/>
    <property type="match status" value="1"/>
</dbReference>